<dbReference type="PANTHER" id="PTHR34817">
    <property type="entry name" value="NUCLEOTIDYLTRANSFERASE"/>
    <property type="match status" value="1"/>
</dbReference>
<dbReference type="RefSeq" id="WP_307204288.1">
    <property type="nucleotide sequence ID" value="NZ_JAUTAN010000001.1"/>
</dbReference>
<organism evidence="1 2">
    <name type="scientific">Nocardioides zeae</name>
    <dbReference type="NCBI Taxonomy" id="1457234"/>
    <lineage>
        <taxon>Bacteria</taxon>
        <taxon>Bacillati</taxon>
        <taxon>Actinomycetota</taxon>
        <taxon>Actinomycetes</taxon>
        <taxon>Propionibacteriales</taxon>
        <taxon>Nocardioidaceae</taxon>
        <taxon>Nocardioides</taxon>
    </lineage>
</organism>
<dbReference type="PANTHER" id="PTHR34817:SF2">
    <property type="entry name" value="NUCLEOTIDYLTRANSFERASE"/>
    <property type="match status" value="1"/>
</dbReference>
<accession>A0AAJ1U6K6</accession>
<dbReference type="AlphaFoldDB" id="A0AAJ1U6K6"/>
<evidence type="ECO:0000313" key="1">
    <source>
        <dbReference type="EMBL" id="MDQ1106533.1"/>
    </source>
</evidence>
<dbReference type="Pfam" id="PF10127">
    <property type="entry name" value="RlaP"/>
    <property type="match status" value="1"/>
</dbReference>
<name>A0AAJ1U6K6_9ACTN</name>
<dbReference type="InterPro" id="IPR018775">
    <property type="entry name" value="RlaP"/>
</dbReference>
<comment type="caution">
    <text evidence="1">The sequence shown here is derived from an EMBL/GenBank/DDBJ whole genome shotgun (WGS) entry which is preliminary data.</text>
</comment>
<dbReference type="EMBL" id="JAUTAN010000001">
    <property type="protein sequence ID" value="MDQ1106533.1"/>
    <property type="molecule type" value="Genomic_DNA"/>
</dbReference>
<sequence length="279" mass="30319">MSTWLRSIPLDGPAGMAPAVVAAIDARLAGVAADHGVVVPWAIESGSRAWGFASPDSDYDCRFVFVRPREEYLSPWRPRDVIETPLDPVLDVNGWDLVKAVQLAVRGNAVVGEWLRSPIVYGGDPAFAAELTDLLRVTGDRAATARHYLHVGRNEWDPARTEAGQPVRLKKVLYATRSVLALRWLELHDGVPPMQLDELVAETDPPQAVREVLADVVARKAVTREVGAAPVPAPLAAYVAGIVSRTPDPVLPAVPRDDVRREAAARFVAMVERWAPAEA</sequence>
<dbReference type="Proteomes" id="UP001239215">
    <property type="component" value="Unassembled WGS sequence"/>
</dbReference>
<gene>
    <name evidence="1" type="ORF">QE405_003817</name>
</gene>
<evidence type="ECO:0000313" key="2">
    <source>
        <dbReference type="Proteomes" id="UP001239215"/>
    </source>
</evidence>
<proteinExistence type="predicted"/>
<protein>
    <submittedName>
        <fullName evidence="1">Nucleotidyltransferase</fullName>
    </submittedName>
</protein>
<reference evidence="1" key="1">
    <citation type="submission" date="2023-07" db="EMBL/GenBank/DDBJ databases">
        <title>Functional and genomic diversity of the sorghum phyllosphere microbiome.</title>
        <authorList>
            <person name="Shade A."/>
        </authorList>
    </citation>
    <scope>NUCLEOTIDE SEQUENCE</scope>
    <source>
        <strain evidence="1">SORGH_AS_1067</strain>
    </source>
</reference>